<reference evidence="1 2" key="1">
    <citation type="journal article" date="2017" name="Genome Biol. Evol.">
        <title>Phytophthora megakarya and P. palmivora, closely related causal agents of cacao black pod rot, underwent increases in genome sizes and gene numbers by different mechanisms.</title>
        <authorList>
            <person name="Ali S.S."/>
            <person name="Shao J."/>
            <person name="Lary D.J."/>
            <person name="Kronmiller B."/>
            <person name="Shen D."/>
            <person name="Strem M.D."/>
            <person name="Amoako-Attah I."/>
            <person name="Akrofi A.Y."/>
            <person name="Begoude B.A."/>
            <person name="Ten Hoopen G.M."/>
            <person name="Coulibaly K."/>
            <person name="Kebe B.I."/>
            <person name="Melnick R.L."/>
            <person name="Guiltinan M.J."/>
            <person name="Tyler B.M."/>
            <person name="Meinhardt L.W."/>
            <person name="Bailey B.A."/>
        </authorList>
    </citation>
    <scope>NUCLEOTIDE SEQUENCE [LARGE SCALE GENOMIC DNA]</scope>
    <source>
        <strain evidence="2">sbr112.9</strain>
    </source>
</reference>
<accession>A0A2P4Y1M5</accession>
<proteinExistence type="predicted"/>
<dbReference type="EMBL" id="NCKW01006448">
    <property type="protein sequence ID" value="POM71619.1"/>
    <property type="molecule type" value="Genomic_DNA"/>
</dbReference>
<evidence type="ECO:0000313" key="1">
    <source>
        <dbReference type="EMBL" id="POM71619.1"/>
    </source>
</evidence>
<name>A0A2P4Y1M5_9STRA</name>
<sequence>MLIVDMSKKIGRIVNDSVPDVTQPFARELKMNLSEEDVEARMANYFIAFDHLVEDNGLSGMLGRGKVTSDEDRQRMTLRCKLLLVNVTPEILKIDLSRLVEATRKSMTVLCTV</sequence>
<keyword evidence="2" id="KW-1185">Reference proteome</keyword>
<gene>
    <name evidence="1" type="ORF">PHPALM_11787</name>
</gene>
<dbReference type="Proteomes" id="UP000237271">
    <property type="component" value="Unassembled WGS sequence"/>
</dbReference>
<dbReference type="AlphaFoldDB" id="A0A2P4Y1M5"/>
<evidence type="ECO:0000313" key="2">
    <source>
        <dbReference type="Proteomes" id="UP000237271"/>
    </source>
</evidence>
<comment type="caution">
    <text evidence="1">The sequence shown here is derived from an EMBL/GenBank/DDBJ whole genome shotgun (WGS) entry which is preliminary data.</text>
</comment>
<protein>
    <submittedName>
        <fullName evidence="1">Uncharacterized protein</fullName>
    </submittedName>
</protein>
<dbReference type="OrthoDB" id="115680at2759"/>
<organism evidence="1 2">
    <name type="scientific">Phytophthora palmivora</name>
    <dbReference type="NCBI Taxonomy" id="4796"/>
    <lineage>
        <taxon>Eukaryota</taxon>
        <taxon>Sar</taxon>
        <taxon>Stramenopiles</taxon>
        <taxon>Oomycota</taxon>
        <taxon>Peronosporomycetes</taxon>
        <taxon>Peronosporales</taxon>
        <taxon>Peronosporaceae</taxon>
        <taxon>Phytophthora</taxon>
    </lineage>
</organism>